<name>A0A081S3K7_9ARCH</name>
<dbReference type="PATRIC" id="fig|1502292.3.peg.1699"/>
<evidence type="ECO:0000313" key="2">
    <source>
        <dbReference type="Proteomes" id="UP000028027"/>
    </source>
</evidence>
<reference evidence="1 2" key="1">
    <citation type="submission" date="2014-06" db="EMBL/GenBank/DDBJ databases">
        <authorList>
            <person name="Ngugi D.K."/>
            <person name="Blom J."/>
            <person name="Alam I."/>
            <person name="Rashid M."/>
            <person name="Ba Alawi W."/>
            <person name="Zhang G."/>
            <person name="Hikmawan T."/>
            <person name="Guan Y."/>
            <person name="Antunes A."/>
            <person name="Siam R."/>
            <person name="Eldorry H."/>
            <person name="Bajic V."/>
            <person name="Stingl U."/>
        </authorList>
    </citation>
    <scope>NUCLEOTIDE SEQUENCE [LARGE SCALE GENOMIC DNA]</scope>
    <source>
        <strain evidence="1">SCGC AAA799-E16</strain>
    </source>
</reference>
<protein>
    <submittedName>
        <fullName evidence="1">Heme utilization ChuX/HutX protein</fullName>
    </submittedName>
</protein>
<sequence>MLFELLSDIVTIENLLFVVKSEGATSEIRSPLSIKQREKWITLGENDDPAHMHVNSELISHAKFVQEEKPERTSFSVRFYNKDNQRVLAAFFTKMYDDSKTLIPERKKNV</sequence>
<organism evidence="1 2">
    <name type="scientific">Marine Group I thaumarchaeote SCGC AAA799-E16</name>
    <dbReference type="NCBI Taxonomy" id="1502292"/>
    <lineage>
        <taxon>Archaea</taxon>
        <taxon>Nitrososphaerota</taxon>
        <taxon>Marine Group I</taxon>
    </lineage>
</organism>
<proteinExistence type="predicted"/>
<accession>A0A081S3K7</accession>
<gene>
    <name evidence="1" type="ORF">AAA799E16_01837</name>
</gene>
<keyword evidence="2" id="KW-1185">Reference proteome</keyword>
<comment type="caution">
    <text evidence="1">The sequence shown here is derived from an EMBL/GenBank/DDBJ whole genome shotgun (WGS) entry which is preliminary data.</text>
</comment>
<dbReference type="SUPFAM" id="SSF144064">
    <property type="entry name" value="Heme iron utilization protein-like"/>
    <property type="match status" value="1"/>
</dbReference>
<evidence type="ECO:0000313" key="1">
    <source>
        <dbReference type="EMBL" id="KER05510.1"/>
    </source>
</evidence>
<dbReference type="AlphaFoldDB" id="A0A081S3K7"/>
<dbReference type="Pfam" id="PF22684">
    <property type="entry name" value="LFE_1968-like"/>
    <property type="match status" value="1"/>
</dbReference>
<dbReference type="Gene3D" id="3.40.1570.20">
    <property type="match status" value="1"/>
</dbReference>
<dbReference type="InterPro" id="IPR055136">
    <property type="entry name" value="LFE_1968-like"/>
</dbReference>
<dbReference type="Proteomes" id="UP000028027">
    <property type="component" value="Unassembled WGS sequence"/>
</dbReference>
<dbReference type="EMBL" id="JNVL01000052">
    <property type="protein sequence ID" value="KER05510.1"/>
    <property type="molecule type" value="Genomic_DNA"/>
</dbReference>